<evidence type="ECO:0000256" key="4">
    <source>
        <dbReference type="ARBA" id="ARBA00038493"/>
    </source>
</evidence>
<dbReference type="GO" id="GO:0019172">
    <property type="term" value="F:glyoxalase III activity"/>
    <property type="evidence" value="ECO:0007669"/>
    <property type="project" value="UniProtKB-EC"/>
</dbReference>
<organism evidence="7 8">
    <name type="scientific">Fusarium zealandicum</name>
    <dbReference type="NCBI Taxonomy" id="1053134"/>
    <lineage>
        <taxon>Eukaryota</taxon>
        <taxon>Fungi</taxon>
        <taxon>Dikarya</taxon>
        <taxon>Ascomycota</taxon>
        <taxon>Pezizomycotina</taxon>
        <taxon>Sordariomycetes</taxon>
        <taxon>Hypocreomycetidae</taxon>
        <taxon>Hypocreales</taxon>
        <taxon>Nectriaceae</taxon>
        <taxon>Fusarium</taxon>
        <taxon>Fusarium staphyleae species complex</taxon>
    </lineage>
</organism>
<evidence type="ECO:0000313" key="7">
    <source>
        <dbReference type="EMBL" id="KAF4978686.1"/>
    </source>
</evidence>
<reference evidence="7" key="1">
    <citation type="journal article" date="2020" name="BMC Genomics">
        <title>Correction to: Identification and distribution of gene clusters required for synthesis of sphingolipid metabolism inhibitors in diverse species of the filamentous fungus Fusarium.</title>
        <authorList>
            <person name="Kim H.S."/>
            <person name="Lohmar J.M."/>
            <person name="Busman M."/>
            <person name="Brown D.W."/>
            <person name="Naumann T.A."/>
            <person name="Divon H.H."/>
            <person name="Lysoe E."/>
            <person name="Uhlig S."/>
            <person name="Proctor R.H."/>
        </authorList>
    </citation>
    <scope>NUCLEOTIDE SEQUENCE</scope>
    <source>
        <strain evidence="7">NRRL 22465</strain>
    </source>
</reference>
<gene>
    <name evidence="7" type="ORF">FZEAL_4980</name>
</gene>
<evidence type="ECO:0000256" key="3">
    <source>
        <dbReference type="ARBA" id="ARBA00023239"/>
    </source>
</evidence>
<evidence type="ECO:0000256" key="2">
    <source>
        <dbReference type="ARBA" id="ARBA00023016"/>
    </source>
</evidence>
<dbReference type="GO" id="GO:0019243">
    <property type="term" value="P:methylglyoxal catabolic process to D-lactate via S-lactoyl-glutathione"/>
    <property type="evidence" value="ECO:0007669"/>
    <property type="project" value="TreeGrafter"/>
</dbReference>
<dbReference type="PANTHER" id="PTHR48094:SF11">
    <property type="entry name" value="GLUTATHIONE-INDEPENDENT GLYOXALASE HSP31-RELATED"/>
    <property type="match status" value="1"/>
</dbReference>
<evidence type="ECO:0000313" key="8">
    <source>
        <dbReference type="Proteomes" id="UP000635477"/>
    </source>
</evidence>
<proteinExistence type="inferred from homology"/>
<keyword evidence="3" id="KW-0456">Lyase</keyword>
<evidence type="ECO:0000259" key="6">
    <source>
        <dbReference type="Pfam" id="PF01965"/>
    </source>
</evidence>
<dbReference type="InterPro" id="IPR002818">
    <property type="entry name" value="DJ-1/PfpI"/>
</dbReference>
<accession>A0A8H4XKB0</accession>
<comment type="similarity">
    <text evidence="4">Belongs to the peptidase C56 family. HSP31-like subfamily.</text>
</comment>
<protein>
    <recommendedName>
        <fullName evidence="1">D-lactate dehydratase</fullName>
        <ecNumber evidence="1">4.2.1.130</ecNumber>
    </recommendedName>
</protein>
<dbReference type="CDD" id="cd03141">
    <property type="entry name" value="GATase1_Hsp31_like"/>
    <property type="match status" value="1"/>
</dbReference>
<dbReference type="Gene3D" id="3.40.50.880">
    <property type="match status" value="1"/>
</dbReference>
<reference evidence="7" key="2">
    <citation type="submission" date="2020-05" db="EMBL/GenBank/DDBJ databases">
        <authorList>
            <person name="Kim H.-S."/>
            <person name="Proctor R.H."/>
            <person name="Brown D.W."/>
        </authorList>
    </citation>
    <scope>NUCLEOTIDE SEQUENCE</scope>
    <source>
        <strain evidence="7">NRRL 22465</strain>
    </source>
</reference>
<keyword evidence="2" id="KW-0346">Stress response</keyword>
<dbReference type="OrthoDB" id="543156at2759"/>
<dbReference type="InterPro" id="IPR029062">
    <property type="entry name" value="Class_I_gatase-like"/>
</dbReference>
<dbReference type="SUPFAM" id="SSF52317">
    <property type="entry name" value="Class I glutamine amidotransferase-like"/>
    <property type="match status" value="1"/>
</dbReference>
<feature type="domain" description="DJ-1/PfpI" evidence="6">
    <location>
        <begin position="97"/>
        <end position="228"/>
    </location>
</feature>
<dbReference type="PANTHER" id="PTHR48094">
    <property type="entry name" value="PROTEIN/NUCLEIC ACID DEGLYCASE DJ-1-RELATED"/>
    <property type="match status" value="1"/>
</dbReference>
<dbReference type="InterPro" id="IPR050325">
    <property type="entry name" value="Prot/Nucl_acid_deglycase"/>
</dbReference>
<dbReference type="Proteomes" id="UP000635477">
    <property type="component" value="Unassembled WGS sequence"/>
</dbReference>
<dbReference type="AlphaFoldDB" id="A0A8H4XKB0"/>
<comment type="caution">
    <text evidence="7">The sequence shown here is derived from an EMBL/GenBank/DDBJ whole genome shotgun (WGS) entry which is preliminary data.</text>
</comment>
<keyword evidence="8" id="KW-1185">Reference proteome</keyword>
<evidence type="ECO:0000256" key="5">
    <source>
        <dbReference type="ARBA" id="ARBA00048082"/>
    </source>
</evidence>
<dbReference type="GO" id="GO:0005737">
    <property type="term" value="C:cytoplasm"/>
    <property type="evidence" value="ECO:0007669"/>
    <property type="project" value="TreeGrafter"/>
</dbReference>
<comment type="catalytic activity">
    <reaction evidence="5">
        <text>methylglyoxal + H2O = (R)-lactate + H(+)</text>
        <dbReference type="Rhea" id="RHEA:27754"/>
        <dbReference type="ChEBI" id="CHEBI:15377"/>
        <dbReference type="ChEBI" id="CHEBI:15378"/>
        <dbReference type="ChEBI" id="CHEBI:16004"/>
        <dbReference type="ChEBI" id="CHEBI:17158"/>
        <dbReference type="EC" id="4.2.1.130"/>
    </reaction>
</comment>
<sequence>MAPKVLVVLTSRDKMDNGHPTGWYLPELAHPYYDLVGSDESNPKVEIVVASPAGGNAPLDDASVQMFAKDEESVKFLNEKKQLWEETRPLKEFLGKSSEFAAIFYPGGHGPMFDLVKDETSIKLIEEFYKAGKPVSAVCHGPIVFVNVTVDGKPLLQGRQATGFSNAEEDAVQLSSAMPALLEDEIKRVGGNYVKADEAWGEKVVVDGQVITGQNPSSAHAVGKELLKAIGL</sequence>
<dbReference type="Pfam" id="PF01965">
    <property type="entry name" value="DJ-1_PfpI"/>
    <property type="match status" value="1"/>
</dbReference>
<dbReference type="EMBL" id="JABEYC010000350">
    <property type="protein sequence ID" value="KAF4978686.1"/>
    <property type="molecule type" value="Genomic_DNA"/>
</dbReference>
<name>A0A8H4XKB0_9HYPO</name>
<dbReference type="EC" id="4.2.1.130" evidence="1"/>
<evidence type="ECO:0000256" key="1">
    <source>
        <dbReference type="ARBA" id="ARBA00013134"/>
    </source>
</evidence>